<feature type="disulfide bond" evidence="4">
    <location>
        <begin position="598"/>
        <end position="607"/>
    </location>
</feature>
<dbReference type="FunFam" id="2.10.25.10:FF:000013">
    <property type="entry name" value="Teneurin transmembrane protein 4"/>
    <property type="match status" value="1"/>
</dbReference>
<feature type="domain" description="EGF-like" evidence="7">
    <location>
        <begin position="575"/>
        <end position="608"/>
    </location>
</feature>
<dbReference type="Pfam" id="PF23093">
    <property type="entry name" value="GBD_Tenm3"/>
    <property type="match status" value="1"/>
</dbReference>
<dbReference type="SMART" id="SM00181">
    <property type="entry name" value="EGF"/>
    <property type="match status" value="4"/>
</dbReference>
<comment type="caution">
    <text evidence="4">Lacks conserved residue(s) required for the propagation of feature annotation.</text>
</comment>
<evidence type="ECO:0000259" key="7">
    <source>
        <dbReference type="PROSITE" id="PS50026"/>
    </source>
</evidence>
<keyword evidence="2" id="KW-0677">Repeat</keyword>
<evidence type="ECO:0000256" key="2">
    <source>
        <dbReference type="ARBA" id="ARBA00022737"/>
    </source>
</evidence>
<evidence type="ECO:0000313" key="8">
    <source>
        <dbReference type="Proteomes" id="UP000887574"/>
    </source>
</evidence>
<feature type="compositionally biased region" description="Polar residues" evidence="5">
    <location>
        <begin position="114"/>
        <end position="135"/>
    </location>
</feature>
<sequence>MEKSRKDSTNYHQRIGPILVDQPLPNIKATWHIDFSREFMTAVYLPSGSGDGPRLSTYPPPSYPPPEDAPLNKVNQEEITPPNTTMQALFGGAEAPEYEDPDLDHFSKALSNLSHSRQYSTSRSDPRKQLSSANNPYYHCQNDYEVALSSRGSTKTTPYTRLASNREENSRLPSIIQQPGSATQNNFPASTAPISLLHKTQLVYSQKQQQQQPVDLTNSSVLRSNDSTNDCPARLRTTSWRNSSVSIMNRTTMGSEAGGSGFYFDPTEVDTSLLSCGNGGRRSCDNKSSIYHNNNTTTSSLMSSKHKMQHQPRGILFPPPPPLNASPLISTNMRKRKLSGSLTSTTFLPNLPRSVLFGLFLLLLLAFLAIVYFLVSQTGQPSYSYYNNENGGVLYGRDVKNISSTAALRSFQAGQSLLPLPTQVHLDNISMPIYRQEGLSTQPTPSSYDFQRIISADHLHLTGSKSRSARDLVDQNMVVKRALVSYFMLSGRWFLGFLNDDLKPQSIDLLASVTTPHSLNPMIASRLGNCHCHPGYSGKHCEETACPVLCSGNGVFSNGQCVCHEGFKGPECDLLDSWCALPNCNYHGRCSMRGQCICDSGWSGEFCDKPSCVDPTCSGHGICQDSHCYCVSGWWGESCEQSFDGSKMCAFASERKMGGAELLSFTVDQGSPTGNIEGDSTQKVRDVSNEVNSNSEGMRVPLWSCPAGCLNGVCVNGSCHCSAGWSGQDCSTTECIQGCDVHGHCEGMFVFVIEAGMGTTALLKVVCTTAAAMVSAPLCLTNGNASAMLNTTVRDVNSAKNLIVKMRWIMIMMA</sequence>
<name>A0A915CUA5_9BILA</name>
<feature type="region of interest" description="Disordered" evidence="5">
    <location>
        <begin position="114"/>
        <end position="172"/>
    </location>
</feature>
<dbReference type="PANTHER" id="PTHR11219">
    <property type="entry name" value="TENEURIN AND N-ACETYLGLUCOSAMINE-1-PHOSPHODIESTER ALPHA-N-ACETYLGLUCOSAMINIDASE"/>
    <property type="match status" value="1"/>
</dbReference>
<feature type="region of interest" description="Disordered" evidence="5">
    <location>
        <begin position="205"/>
        <end position="234"/>
    </location>
</feature>
<dbReference type="Pfam" id="PF25024">
    <property type="entry name" value="EGF_TEN"/>
    <property type="match status" value="1"/>
</dbReference>
<dbReference type="InterPro" id="IPR051216">
    <property type="entry name" value="Teneurin"/>
</dbReference>
<organism evidence="8 9">
    <name type="scientific">Ditylenchus dipsaci</name>
    <dbReference type="NCBI Taxonomy" id="166011"/>
    <lineage>
        <taxon>Eukaryota</taxon>
        <taxon>Metazoa</taxon>
        <taxon>Ecdysozoa</taxon>
        <taxon>Nematoda</taxon>
        <taxon>Chromadorea</taxon>
        <taxon>Rhabditida</taxon>
        <taxon>Tylenchina</taxon>
        <taxon>Tylenchomorpha</taxon>
        <taxon>Sphaerularioidea</taxon>
        <taxon>Anguinidae</taxon>
        <taxon>Anguininae</taxon>
        <taxon>Ditylenchus</taxon>
    </lineage>
</organism>
<keyword evidence="6" id="KW-0812">Transmembrane</keyword>
<dbReference type="Proteomes" id="UP000887574">
    <property type="component" value="Unplaced"/>
</dbReference>
<keyword evidence="6" id="KW-1133">Transmembrane helix</keyword>
<feature type="region of interest" description="Disordered" evidence="5">
    <location>
        <begin position="48"/>
        <end position="74"/>
    </location>
</feature>
<dbReference type="AlphaFoldDB" id="A0A915CUA5"/>
<dbReference type="InterPro" id="IPR000742">
    <property type="entry name" value="EGF"/>
</dbReference>
<dbReference type="PANTHER" id="PTHR11219:SF69">
    <property type="entry name" value="TENEURIN-A"/>
    <property type="match status" value="1"/>
</dbReference>
<dbReference type="GO" id="GO:0008045">
    <property type="term" value="P:motor neuron axon guidance"/>
    <property type="evidence" value="ECO:0007669"/>
    <property type="project" value="TreeGrafter"/>
</dbReference>
<dbReference type="SUPFAM" id="SSF57196">
    <property type="entry name" value="EGF/Laminin"/>
    <property type="match status" value="1"/>
</dbReference>
<accession>A0A915CUA5</accession>
<feature type="transmembrane region" description="Helical" evidence="6">
    <location>
        <begin position="355"/>
        <end position="375"/>
    </location>
</feature>
<dbReference type="Gene3D" id="2.10.25.10">
    <property type="entry name" value="Laminin"/>
    <property type="match status" value="3"/>
</dbReference>
<evidence type="ECO:0000256" key="4">
    <source>
        <dbReference type="PROSITE-ProRule" id="PRU00076"/>
    </source>
</evidence>
<keyword evidence="6" id="KW-0472">Membrane</keyword>
<dbReference type="PROSITE" id="PS01186">
    <property type="entry name" value="EGF_2"/>
    <property type="match status" value="2"/>
</dbReference>
<protein>
    <submittedName>
        <fullName evidence="9">EGF-like domain-containing protein</fullName>
    </submittedName>
</protein>
<feature type="compositionally biased region" description="Pro residues" evidence="5">
    <location>
        <begin position="58"/>
        <end position="68"/>
    </location>
</feature>
<feature type="compositionally biased region" description="Polar residues" evidence="5">
    <location>
        <begin position="213"/>
        <end position="234"/>
    </location>
</feature>
<dbReference type="PROSITE" id="PS50026">
    <property type="entry name" value="EGF_3"/>
    <property type="match status" value="1"/>
</dbReference>
<dbReference type="WBParaSite" id="jg12461">
    <property type="protein sequence ID" value="jg12461"/>
    <property type="gene ID" value="jg12461"/>
</dbReference>
<keyword evidence="3 4" id="KW-1015">Disulfide bond</keyword>
<feature type="compositionally biased region" description="Polar residues" evidence="5">
    <location>
        <begin position="150"/>
        <end position="163"/>
    </location>
</feature>
<dbReference type="InterPro" id="IPR057629">
    <property type="entry name" value="Teneurin1-4_GBD"/>
</dbReference>
<evidence type="ECO:0000256" key="1">
    <source>
        <dbReference type="ARBA" id="ARBA00022536"/>
    </source>
</evidence>
<reference evidence="9" key="1">
    <citation type="submission" date="2022-11" db="UniProtKB">
        <authorList>
            <consortium name="WormBaseParasite"/>
        </authorList>
    </citation>
    <scope>IDENTIFICATION</scope>
</reference>
<dbReference type="PROSITE" id="PS00022">
    <property type="entry name" value="EGF_1"/>
    <property type="match status" value="2"/>
</dbReference>
<proteinExistence type="predicted"/>
<evidence type="ECO:0000313" key="9">
    <source>
        <dbReference type="WBParaSite" id="jg12461"/>
    </source>
</evidence>
<keyword evidence="1 4" id="KW-0245">EGF-like domain</keyword>
<evidence type="ECO:0000256" key="6">
    <source>
        <dbReference type="SAM" id="Phobius"/>
    </source>
</evidence>
<keyword evidence="8" id="KW-1185">Reference proteome</keyword>
<evidence type="ECO:0000256" key="3">
    <source>
        <dbReference type="ARBA" id="ARBA00023157"/>
    </source>
</evidence>
<evidence type="ECO:0000256" key="5">
    <source>
        <dbReference type="SAM" id="MobiDB-lite"/>
    </source>
</evidence>